<gene>
    <name evidence="2" type="ORF">FHP08_10350</name>
</gene>
<evidence type="ECO:0000259" key="1">
    <source>
        <dbReference type="PROSITE" id="PS51186"/>
    </source>
</evidence>
<organism evidence="2 3">
    <name type="scientific">Zeimonas arvi</name>
    <dbReference type="NCBI Taxonomy" id="2498847"/>
    <lineage>
        <taxon>Bacteria</taxon>
        <taxon>Pseudomonadati</taxon>
        <taxon>Pseudomonadota</taxon>
        <taxon>Betaproteobacteria</taxon>
        <taxon>Burkholderiales</taxon>
        <taxon>Burkholderiaceae</taxon>
        <taxon>Zeimonas</taxon>
    </lineage>
</organism>
<sequence>MIQPASLAIRDSHDDDLGAIQAIYAHHVRHGGGSFELEPPDLVEMMRRRADVMRNGFPYLVAVSKTDGRERVLGYAYVNFFRLRPAYRFTVENSIYVDPAAQRSGVGKRLLNELIARCEAAGLRQMVAVIGDSRNTGSIGLHAACGFRFAGVLRSTGWKFDSWLDTVLMQRELGAGDRSAPDSPQAAYPRQ</sequence>
<dbReference type="Gene3D" id="3.40.630.30">
    <property type="match status" value="1"/>
</dbReference>
<dbReference type="InterPro" id="IPR016181">
    <property type="entry name" value="Acyl_CoA_acyltransferase"/>
</dbReference>
<reference evidence="2 3" key="1">
    <citation type="submission" date="2019-06" db="EMBL/GenBank/DDBJ databases">
        <title>Quisquiliibacterium sp. nov., isolated from a maize field.</title>
        <authorList>
            <person name="Lin S.-Y."/>
            <person name="Tsai C.-F."/>
            <person name="Young C.-C."/>
        </authorList>
    </citation>
    <scope>NUCLEOTIDE SEQUENCE [LARGE SCALE GENOMIC DNA]</scope>
    <source>
        <strain evidence="2 3">CC-CFT501</strain>
    </source>
</reference>
<dbReference type="PROSITE" id="PS51186">
    <property type="entry name" value="GNAT"/>
    <property type="match status" value="1"/>
</dbReference>
<dbReference type="Pfam" id="PF00583">
    <property type="entry name" value="Acetyltransf_1"/>
    <property type="match status" value="1"/>
</dbReference>
<keyword evidence="2" id="KW-0808">Transferase</keyword>
<comment type="caution">
    <text evidence="2">The sequence shown here is derived from an EMBL/GenBank/DDBJ whole genome shotgun (WGS) entry which is preliminary data.</text>
</comment>
<protein>
    <submittedName>
        <fullName evidence="2">N-acetyltransferase family protein</fullName>
    </submittedName>
</protein>
<dbReference type="OrthoDB" id="5459937at2"/>
<dbReference type="RefSeq" id="WP_147704393.1">
    <property type="nucleotide sequence ID" value="NZ_VDUY01000004.1"/>
</dbReference>
<accession>A0A5C8NVF2</accession>
<dbReference type="SUPFAM" id="SSF55729">
    <property type="entry name" value="Acyl-CoA N-acyltransferases (Nat)"/>
    <property type="match status" value="1"/>
</dbReference>
<dbReference type="PANTHER" id="PTHR43072">
    <property type="entry name" value="N-ACETYLTRANSFERASE"/>
    <property type="match status" value="1"/>
</dbReference>
<dbReference type="PANTHER" id="PTHR43072:SF8">
    <property type="entry name" value="ACYLTRANSFERASE FABY-RELATED"/>
    <property type="match status" value="1"/>
</dbReference>
<feature type="domain" description="N-acetyltransferase" evidence="1">
    <location>
        <begin position="7"/>
        <end position="174"/>
    </location>
</feature>
<proteinExistence type="predicted"/>
<dbReference type="EMBL" id="VDUY01000004">
    <property type="protein sequence ID" value="TXL65197.1"/>
    <property type="molecule type" value="Genomic_DNA"/>
</dbReference>
<dbReference type="GO" id="GO:0016747">
    <property type="term" value="F:acyltransferase activity, transferring groups other than amino-acyl groups"/>
    <property type="evidence" value="ECO:0007669"/>
    <property type="project" value="InterPro"/>
</dbReference>
<dbReference type="CDD" id="cd04301">
    <property type="entry name" value="NAT_SF"/>
    <property type="match status" value="1"/>
</dbReference>
<keyword evidence="3" id="KW-1185">Reference proteome</keyword>
<dbReference type="AlphaFoldDB" id="A0A5C8NVF2"/>
<name>A0A5C8NVF2_9BURK</name>
<dbReference type="Proteomes" id="UP000321548">
    <property type="component" value="Unassembled WGS sequence"/>
</dbReference>
<evidence type="ECO:0000313" key="3">
    <source>
        <dbReference type="Proteomes" id="UP000321548"/>
    </source>
</evidence>
<evidence type="ECO:0000313" key="2">
    <source>
        <dbReference type="EMBL" id="TXL65197.1"/>
    </source>
</evidence>
<dbReference type="InterPro" id="IPR000182">
    <property type="entry name" value="GNAT_dom"/>
</dbReference>